<dbReference type="OMA" id="HSHWESS"/>
<evidence type="ECO:0000313" key="2">
    <source>
        <dbReference type="Proteomes" id="UP000002624"/>
    </source>
</evidence>
<dbReference type="Proteomes" id="UP000002624">
    <property type="component" value="Unassembled WGS sequence"/>
</dbReference>
<reference evidence="2" key="1">
    <citation type="submission" date="2009-05" db="EMBL/GenBank/DDBJ databases">
        <title>The genome sequence of Ajellomyces capsulatus strain H143.</title>
        <authorList>
            <person name="Champion M."/>
            <person name="Cuomo C.A."/>
            <person name="Ma L.-J."/>
            <person name="Henn M.R."/>
            <person name="Sil A."/>
            <person name="Goldman B."/>
            <person name="Young S.K."/>
            <person name="Kodira C.D."/>
            <person name="Zeng Q."/>
            <person name="Koehrsen M."/>
            <person name="Alvarado L."/>
            <person name="Berlin A.M."/>
            <person name="Borenstein D."/>
            <person name="Chen Z."/>
            <person name="Engels R."/>
            <person name="Freedman E."/>
            <person name="Gellesch M."/>
            <person name="Goldberg J."/>
            <person name="Griggs A."/>
            <person name="Gujja S."/>
            <person name="Heiman D.I."/>
            <person name="Hepburn T.A."/>
            <person name="Howarth C."/>
            <person name="Jen D."/>
            <person name="Larson L."/>
            <person name="Lewis B."/>
            <person name="Mehta T."/>
            <person name="Park D."/>
            <person name="Pearson M."/>
            <person name="Roberts A."/>
            <person name="Saif S."/>
            <person name="Shea T.D."/>
            <person name="Shenoy N."/>
            <person name="Sisk P."/>
            <person name="Stolte C."/>
            <person name="Sykes S."/>
            <person name="Walk T."/>
            <person name="White J."/>
            <person name="Yandava C."/>
            <person name="Klein B."/>
            <person name="McEwen J.G."/>
            <person name="Puccia R."/>
            <person name="Goldman G.H."/>
            <person name="Felipe M.S."/>
            <person name="Nino-Vega G."/>
            <person name="San-Blas G."/>
            <person name="Taylor J.W."/>
            <person name="Mendoza L."/>
            <person name="Galagan J.E."/>
            <person name="Nusbaum C."/>
            <person name="Birren B.W."/>
        </authorList>
    </citation>
    <scope>NUCLEOTIDE SEQUENCE [LARGE SCALE GENOMIC DNA]</scope>
    <source>
        <strain evidence="2">H143</strain>
    </source>
</reference>
<dbReference type="VEuPathDB" id="FungiDB:HCDG_06310"/>
<protein>
    <submittedName>
        <fullName evidence="1">Uncharacterized protein</fullName>
    </submittedName>
</protein>
<proteinExistence type="predicted"/>
<accession>C6HJC9</accession>
<dbReference type="HOGENOM" id="CLU_1758293_0_0_1"/>
<name>C6HJC9_AJECH</name>
<gene>
    <name evidence="1" type="ORF">HCDG_06310</name>
</gene>
<dbReference type="AlphaFoldDB" id="C6HJC9"/>
<evidence type="ECO:0000313" key="1">
    <source>
        <dbReference type="EMBL" id="EER39205.1"/>
    </source>
</evidence>
<organism evidence="1 2">
    <name type="scientific">Ajellomyces capsulatus (strain H143)</name>
    <name type="common">Darling's disease fungus</name>
    <name type="synonym">Histoplasma capsulatum</name>
    <dbReference type="NCBI Taxonomy" id="544712"/>
    <lineage>
        <taxon>Eukaryota</taxon>
        <taxon>Fungi</taxon>
        <taxon>Dikarya</taxon>
        <taxon>Ascomycota</taxon>
        <taxon>Pezizomycotina</taxon>
        <taxon>Eurotiomycetes</taxon>
        <taxon>Eurotiomycetidae</taxon>
        <taxon>Onygenales</taxon>
        <taxon>Ajellomycetaceae</taxon>
        <taxon>Histoplasma</taxon>
    </lineage>
</organism>
<dbReference type="EMBL" id="GG692429">
    <property type="protein sequence ID" value="EER39205.1"/>
    <property type="molecule type" value="Genomic_DNA"/>
</dbReference>
<sequence length="148" mass="16531">MNTRPSAVLPSSQAAFHDSRLLQGNKDPATRAPGAQLINRRTQHQTPVIVVNQRCAVVSSLPLRSVVVHSAETKAHRKISPESQEAFLAESSLFWRKISLRDPRLRLFPMWLCGESGKQELTAEVTVQSEPLDHSHWESSRSLPLSDC</sequence>